<dbReference type="InterPro" id="IPR016353">
    <property type="entry name" value="Chordin"/>
</dbReference>
<evidence type="ECO:0000256" key="6">
    <source>
        <dbReference type="ARBA" id="ARBA00023180"/>
    </source>
</evidence>
<feature type="domain" description="VWFC" evidence="9">
    <location>
        <begin position="838"/>
        <end position="902"/>
    </location>
</feature>
<evidence type="ECO:0000313" key="11">
    <source>
        <dbReference type="EMBL" id="GAV07887.1"/>
    </source>
</evidence>
<evidence type="ECO:0000256" key="4">
    <source>
        <dbReference type="ARBA" id="ARBA00022525"/>
    </source>
</evidence>
<evidence type="ECO:0000313" key="12">
    <source>
        <dbReference type="Proteomes" id="UP000186922"/>
    </source>
</evidence>
<keyword evidence="3 7" id="KW-0217">Developmental protein</keyword>
<evidence type="ECO:0000256" key="3">
    <source>
        <dbReference type="ARBA" id="ARBA00022473"/>
    </source>
</evidence>
<dbReference type="GO" id="GO:0009953">
    <property type="term" value="P:dorsal/ventral pattern formation"/>
    <property type="evidence" value="ECO:0007669"/>
    <property type="project" value="TreeGrafter"/>
</dbReference>
<evidence type="ECO:0000259" key="9">
    <source>
        <dbReference type="PROSITE" id="PS50184"/>
    </source>
</evidence>
<keyword evidence="6" id="KW-0325">Glycoprotein</keyword>
<evidence type="ECO:0000256" key="5">
    <source>
        <dbReference type="ARBA" id="ARBA00022737"/>
    </source>
</evidence>
<dbReference type="InterPro" id="IPR052278">
    <property type="entry name" value="Chordin-like_regulators"/>
</dbReference>
<dbReference type="PROSITE" id="PS50933">
    <property type="entry name" value="CHRD"/>
    <property type="match status" value="2"/>
</dbReference>
<evidence type="ECO:0000256" key="7">
    <source>
        <dbReference type="PIRNR" id="PIRNR002496"/>
    </source>
</evidence>
<dbReference type="Proteomes" id="UP000186922">
    <property type="component" value="Unassembled WGS sequence"/>
</dbReference>
<accession>A0A1D1W2Z6</accession>
<comment type="similarity">
    <text evidence="2 7">Belongs to the chordin family.</text>
</comment>
<dbReference type="InterPro" id="IPR001007">
    <property type="entry name" value="VWF_dom"/>
</dbReference>
<sequence length="927" mass="103540">MEPRLRRARWIIRAPFHDWEFTFVSFLLLAFLSIHSLSAGRIPLKADDEVSAPDKEKIPGCHFDGHFFELEEQWHPDLGPPFGVMYCVKCTCLAVPRKGQMTGKVRCQNFKHECPKTDCAEPVLLPNQCCKVCPQLPSNNKNDQDKPVQDASKNADFLALFTGANSAQVAVGFFHYDTSGLHYTIQTSRGLSATNLLFLDEDNNTFFNQKLDKPNENDNKICGVWERVPRLYRRNLAKDTLSVALVTAENPETSVKGMLTSRRTQSEDTFSALLQPKDNRKSGLAGVALVSLGADGISLEYSISLKGLSLARKDLKQVATITLEKPDERRVVKEVTSVLSPKALEVSGRMADIAAQDIKWLARGRLTLSLKVSGADFDLTGAVTIRPTCSVWQAVLYDVSRTKSQGGPGSGVALFHPQSDGTFTYELQLMQFPGRPTHMTIETYPRKGRRRVVDDIVSSFGNGWANGSYIKQIPKDIQSLMADDLVMNIVNEHTVARMQGHIKQVYYKEVHNRIFPSVIMENPDASFSRETRDSSGTAVAWIRLDENCILNYQVFIDGYAEPYIKKLQPTVVYSIDQEGSAVSRQVQLEQFKKNKSVGKVKKSDVLMGMQNGTIEMTITASGEAIPRLRGRVTVVDECSGNKHKFNGLIMEDAASLAAPVFTCRYNDKTYPDGSSFRSETKNCTMCSCQRGKVSCEDQICPKPNCRNPVKLEGHCCVTCPVPGLLSTVKLVASNASQGCYLDKKFYRPGETWHPYLPPFGFSKCAVCTCQPGSLTVNCNRITCPTLSCPDNEAIRENPNDCCKKCKDAPKVIPPIRQPNDSLADEAIVRLAEEELKEGGCRMQSEIFKNGAEWHPRVQPFGIMNCVRCHCKDGKSSCKRQKCPKLSCSFVRKEPSECCPVCTNQSDPKARPNRRLLKTKRRQRRRKE</sequence>
<dbReference type="OrthoDB" id="9829321at2759"/>
<dbReference type="PIRSF" id="PIRSF002496">
    <property type="entry name" value="Chordin"/>
    <property type="match status" value="1"/>
</dbReference>
<dbReference type="PROSITE" id="PS50184">
    <property type="entry name" value="VWFC_2"/>
    <property type="match status" value="4"/>
</dbReference>
<feature type="domain" description="CHRD" evidence="10">
    <location>
        <begin position="153"/>
        <end position="264"/>
    </location>
</feature>
<dbReference type="STRING" id="947166.A0A1D1W2Z6"/>
<evidence type="ECO:0000259" key="10">
    <source>
        <dbReference type="PROSITE" id="PS50933"/>
    </source>
</evidence>
<comment type="subcellular location">
    <subcellularLocation>
        <location evidence="1">Secreted</location>
    </subcellularLocation>
</comment>
<dbReference type="GO" id="GO:0036122">
    <property type="term" value="F:BMP binding"/>
    <property type="evidence" value="ECO:0007669"/>
    <property type="project" value="TreeGrafter"/>
</dbReference>
<dbReference type="Pfam" id="PF00093">
    <property type="entry name" value="VWC"/>
    <property type="match status" value="3"/>
</dbReference>
<dbReference type="AlphaFoldDB" id="A0A1D1W2Z6"/>
<keyword evidence="12" id="KW-1185">Reference proteome</keyword>
<keyword evidence="4" id="KW-0964">Secreted</keyword>
<dbReference type="EMBL" id="BDGG01000016">
    <property type="protein sequence ID" value="GAV07887.1"/>
    <property type="molecule type" value="Genomic_DNA"/>
</dbReference>
<dbReference type="GO" id="GO:0030514">
    <property type="term" value="P:negative regulation of BMP signaling pathway"/>
    <property type="evidence" value="ECO:0007669"/>
    <property type="project" value="TreeGrafter"/>
</dbReference>
<feature type="domain" description="CHRD" evidence="10">
    <location>
        <begin position="266"/>
        <end position="388"/>
    </location>
</feature>
<keyword evidence="5" id="KW-0677">Repeat</keyword>
<feature type="domain" description="VWFC" evidence="9">
    <location>
        <begin position="661"/>
        <end position="720"/>
    </location>
</feature>
<gene>
    <name evidence="11" type="primary">RvY_17667-1</name>
    <name evidence="11" type="synonym">RvY_17667.1</name>
    <name evidence="11" type="ORF">RvY_17667</name>
</gene>
<dbReference type="PROSITE" id="PS01208">
    <property type="entry name" value="VWFC_1"/>
    <property type="match status" value="2"/>
</dbReference>
<feature type="domain" description="VWFC" evidence="9">
    <location>
        <begin position="737"/>
        <end position="806"/>
    </location>
</feature>
<reference evidence="11 12" key="1">
    <citation type="journal article" date="2016" name="Nat. Commun.">
        <title>Extremotolerant tardigrade genome and improved radiotolerance of human cultured cells by tardigrade-unique protein.</title>
        <authorList>
            <person name="Hashimoto T."/>
            <person name="Horikawa D.D."/>
            <person name="Saito Y."/>
            <person name="Kuwahara H."/>
            <person name="Kozuka-Hata H."/>
            <person name="Shin-I T."/>
            <person name="Minakuchi Y."/>
            <person name="Ohishi K."/>
            <person name="Motoyama A."/>
            <person name="Aizu T."/>
            <person name="Enomoto A."/>
            <person name="Kondo K."/>
            <person name="Tanaka S."/>
            <person name="Hara Y."/>
            <person name="Koshikawa S."/>
            <person name="Sagara H."/>
            <person name="Miura T."/>
            <person name="Yokobori S."/>
            <person name="Miyagawa K."/>
            <person name="Suzuki Y."/>
            <person name="Kubo T."/>
            <person name="Oyama M."/>
            <person name="Kohara Y."/>
            <person name="Fujiyama A."/>
            <person name="Arakawa K."/>
            <person name="Katayama T."/>
            <person name="Toyoda A."/>
            <person name="Kunieda T."/>
        </authorList>
    </citation>
    <scope>NUCLEOTIDE SEQUENCE [LARGE SCALE GENOMIC DNA]</scope>
    <source>
        <strain evidence="11 12">YOKOZUNA-1</strain>
    </source>
</reference>
<dbReference type="Gene3D" id="6.20.200.20">
    <property type="match status" value="3"/>
</dbReference>
<evidence type="ECO:0000256" key="8">
    <source>
        <dbReference type="SAM" id="MobiDB-lite"/>
    </source>
</evidence>
<proteinExistence type="inferred from homology"/>
<feature type="region of interest" description="Disordered" evidence="8">
    <location>
        <begin position="902"/>
        <end position="927"/>
    </location>
</feature>
<evidence type="ECO:0008006" key="13">
    <source>
        <dbReference type="Google" id="ProtNLM"/>
    </source>
</evidence>
<dbReference type="Pfam" id="PF23334">
    <property type="entry name" value="VWC2L_2nd"/>
    <property type="match status" value="1"/>
</dbReference>
<dbReference type="InterPro" id="IPR010895">
    <property type="entry name" value="CHRD"/>
</dbReference>
<dbReference type="SUPFAM" id="SSF57603">
    <property type="entry name" value="FnI-like domain"/>
    <property type="match status" value="4"/>
</dbReference>
<dbReference type="SMART" id="SM00214">
    <property type="entry name" value="VWC"/>
    <property type="match status" value="4"/>
</dbReference>
<feature type="domain" description="VWFC" evidence="9">
    <location>
        <begin position="59"/>
        <end position="134"/>
    </location>
</feature>
<dbReference type="GO" id="GO:0048731">
    <property type="term" value="P:system development"/>
    <property type="evidence" value="ECO:0007669"/>
    <property type="project" value="UniProtKB-ARBA"/>
</dbReference>
<evidence type="ECO:0000256" key="1">
    <source>
        <dbReference type="ARBA" id="ARBA00004613"/>
    </source>
</evidence>
<feature type="compositionally biased region" description="Basic residues" evidence="8">
    <location>
        <begin position="910"/>
        <end position="927"/>
    </location>
</feature>
<protein>
    <recommendedName>
        <fullName evidence="13">Chordin</fullName>
    </recommendedName>
</protein>
<name>A0A1D1W2Z6_RAMVA</name>
<evidence type="ECO:0000256" key="2">
    <source>
        <dbReference type="ARBA" id="ARBA00007156"/>
    </source>
</evidence>
<dbReference type="GO" id="GO:0005615">
    <property type="term" value="C:extracellular space"/>
    <property type="evidence" value="ECO:0007669"/>
    <property type="project" value="TreeGrafter"/>
</dbReference>
<dbReference type="PANTHER" id="PTHR46526:SF1">
    <property type="entry name" value="CHORDIN"/>
    <property type="match status" value="1"/>
</dbReference>
<dbReference type="PANTHER" id="PTHR46526">
    <property type="entry name" value="CHORDIN"/>
    <property type="match status" value="1"/>
</dbReference>
<organism evidence="11 12">
    <name type="scientific">Ramazzottius varieornatus</name>
    <name type="common">Water bear</name>
    <name type="synonym">Tardigrade</name>
    <dbReference type="NCBI Taxonomy" id="947166"/>
    <lineage>
        <taxon>Eukaryota</taxon>
        <taxon>Metazoa</taxon>
        <taxon>Ecdysozoa</taxon>
        <taxon>Tardigrada</taxon>
        <taxon>Eutardigrada</taxon>
        <taxon>Parachela</taxon>
        <taxon>Hypsibioidea</taxon>
        <taxon>Ramazzottiidae</taxon>
        <taxon>Ramazzottius</taxon>
    </lineage>
</organism>
<comment type="caution">
    <text evidence="11">The sequence shown here is derived from an EMBL/GenBank/DDBJ whole genome shotgun (WGS) entry which is preliminary data.</text>
</comment>